<feature type="coiled-coil region" evidence="1">
    <location>
        <begin position="228"/>
        <end position="255"/>
    </location>
</feature>
<proteinExistence type="predicted"/>
<evidence type="ECO:0000313" key="3">
    <source>
        <dbReference type="Proteomes" id="UP000051302"/>
    </source>
</evidence>
<evidence type="ECO:0000256" key="1">
    <source>
        <dbReference type="SAM" id="Coils"/>
    </source>
</evidence>
<name>A0A0R1WKG8_9LACO</name>
<evidence type="ECO:0000313" key="2">
    <source>
        <dbReference type="EMBL" id="KRM18474.1"/>
    </source>
</evidence>
<dbReference type="RefSeq" id="WP_057890997.1">
    <property type="nucleotide sequence ID" value="NZ_AZFV01000002.1"/>
</dbReference>
<gene>
    <name evidence="2" type="ORF">FD31_GL001022</name>
</gene>
<sequence>MVEINQPTTPPTTPEYDYQTQKATIPLEQALFFCTNLAEGAYLPAQYTTDEDRHLLPQGWAQLVFEGRKMQHAWIKQGQTGNQIFDMQFMTPNGDWEDFTQYVADTDTLKDSLISFVGTDAGGAYIRSDVGFNVTQATMGQLGWKPEPVIAQTPGHYKSAHFVIEDPDRTKAITTLDFDLEIIGSSEDLPVLPQYQFYISEFQRSLYAVKYLMDAGQDQLAYQAAMYTAIVKRKIDLLQEQMADAKKQLDDTIADGKTKIDTLVKDETKRVDDLIDATDAKTKATEDSLSQLQVDITGKKLVTQDNVGAVIESLVDSGSLTIGTSDTDLETQLQRIDNEIEGANQ</sequence>
<organism evidence="2 3">
    <name type="scientific">Companilactobacillus nantensis DSM 16982</name>
    <dbReference type="NCBI Taxonomy" id="1423774"/>
    <lineage>
        <taxon>Bacteria</taxon>
        <taxon>Bacillati</taxon>
        <taxon>Bacillota</taxon>
        <taxon>Bacilli</taxon>
        <taxon>Lactobacillales</taxon>
        <taxon>Lactobacillaceae</taxon>
        <taxon>Companilactobacillus</taxon>
    </lineage>
</organism>
<reference evidence="2 3" key="1">
    <citation type="journal article" date="2015" name="Genome Announc.">
        <title>Expanding the biotechnology potential of lactobacilli through comparative genomics of 213 strains and associated genera.</title>
        <authorList>
            <person name="Sun Z."/>
            <person name="Harris H.M."/>
            <person name="McCann A."/>
            <person name="Guo C."/>
            <person name="Argimon S."/>
            <person name="Zhang W."/>
            <person name="Yang X."/>
            <person name="Jeffery I.B."/>
            <person name="Cooney J.C."/>
            <person name="Kagawa T.F."/>
            <person name="Liu W."/>
            <person name="Song Y."/>
            <person name="Salvetti E."/>
            <person name="Wrobel A."/>
            <person name="Rasinkangas P."/>
            <person name="Parkhill J."/>
            <person name="Rea M.C."/>
            <person name="O'Sullivan O."/>
            <person name="Ritari J."/>
            <person name="Douillard F.P."/>
            <person name="Paul Ross R."/>
            <person name="Yang R."/>
            <person name="Briner A.E."/>
            <person name="Felis G.E."/>
            <person name="de Vos W.M."/>
            <person name="Barrangou R."/>
            <person name="Klaenhammer T.R."/>
            <person name="Caufield P.W."/>
            <person name="Cui Y."/>
            <person name="Zhang H."/>
            <person name="O'Toole P.W."/>
        </authorList>
    </citation>
    <scope>NUCLEOTIDE SEQUENCE [LARGE SCALE GENOMIC DNA]</scope>
    <source>
        <strain evidence="2 3">DSM 16982</strain>
    </source>
</reference>
<comment type="caution">
    <text evidence="2">The sequence shown here is derived from an EMBL/GenBank/DDBJ whole genome shotgun (WGS) entry which is preliminary data.</text>
</comment>
<keyword evidence="1" id="KW-0175">Coiled coil</keyword>
<dbReference type="STRING" id="1423774.FD31_GL001022"/>
<dbReference type="EMBL" id="AZFV01000002">
    <property type="protein sequence ID" value="KRM18474.1"/>
    <property type="molecule type" value="Genomic_DNA"/>
</dbReference>
<keyword evidence="3" id="KW-1185">Reference proteome</keyword>
<dbReference type="Proteomes" id="UP000051302">
    <property type="component" value="Unassembled WGS sequence"/>
</dbReference>
<accession>A0A0R1WKG8</accession>
<protein>
    <submittedName>
        <fullName evidence="2">Uncharacterized protein</fullName>
    </submittedName>
</protein>
<dbReference type="AlphaFoldDB" id="A0A0R1WKG8"/>
<dbReference type="PATRIC" id="fig|1423774.3.peg.1065"/>